<dbReference type="SUPFAM" id="SSF51735">
    <property type="entry name" value="NAD(P)-binding Rossmann-fold domains"/>
    <property type="match status" value="1"/>
</dbReference>
<evidence type="ECO:0000256" key="3">
    <source>
        <dbReference type="ARBA" id="ARBA00023002"/>
    </source>
</evidence>
<evidence type="ECO:0000313" key="6">
    <source>
        <dbReference type="EMBL" id="OGL78639.1"/>
    </source>
</evidence>
<dbReference type="EMBL" id="MGEF01000027">
    <property type="protein sequence ID" value="OGL78639.1"/>
    <property type="molecule type" value="Genomic_DNA"/>
</dbReference>
<evidence type="ECO:0000256" key="1">
    <source>
        <dbReference type="ARBA" id="ARBA00010584"/>
    </source>
</evidence>
<dbReference type="InterPro" id="IPR036291">
    <property type="entry name" value="NAD(P)-bd_dom_sf"/>
</dbReference>
<gene>
    <name evidence="6" type="ORF">A3J43_02315</name>
</gene>
<dbReference type="InterPro" id="IPR012280">
    <property type="entry name" value="Semialdhyde_DH_dimer_dom"/>
</dbReference>
<dbReference type="Proteomes" id="UP000176604">
    <property type="component" value="Unassembled WGS sequence"/>
</dbReference>
<dbReference type="STRING" id="1802397.A3J43_02315"/>
<dbReference type="PIRSF" id="PIRSF000148">
    <property type="entry name" value="ASA_dh"/>
    <property type="match status" value="1"/>
</dbReference>
<evidence type="ECO:0000313" key="7">
    <source>
        <dbReference type="Proteomes" id="UP000176604"/>
    </source>
</evidence>
<dbReference type="SMART" id="SM00859">
    <property type="entry name" value="Semialdhyde_dh"/>
    <property type="match status" value="1"/>
</dbReference>
<proteinExistence type="inferred from homology"/>
<protein>
    <submittedName>
        <fullName evidence="6">Aspartate-semialdehyde dehydrogenase</fullName>
    </submittedName>
</protein>
<dbReference type="Pfam" id="PF02774">
    <property type="entry name" value="Semialdhyde_dhC"/>
    <property type="match status" value="1"/>
</dbReference>
<dbReference type="Gene3D" id="3.40.50.720">
    <property type="entry name" value="NAD(P)-binding Rossmann-like Domain"/>
    <property type="match status" value="1"/>
</dbReference>
<comment type="similarity">
    <text evidence="1">Belongs to the aspartate-semialdehyde dehydrogenase family.</text>
</comment>
<name>A0A1F7UK40_9BACT</name>
<dbReference type="CDD" id="cd18130">
    <property type="entry name" value="ASADH_C_arch_fung_like"/>
    <property type="match status" value="1"/>
</dbReference>
<dbReference type="Gene3D" id="3.30.360.10">
    <property type="entry name" value="Dihydrodipicolinate Reductase, domain 2"/>
    <property type="match status" value="1"/>
</dbReference>
<dbReference type="InterPro" id="IPR005676">
    <property type="entry name" value="Asp_semi-ald_DH_pep-lack"/>
</dbReference>
<dbReference type="SUPFAM" id="SSF55347">
    <property type="entry name" value="Glyceraldehyde-3-phosphate dehydrogenase-like, C-terminal domain"/>
    <property type="match status" value="1"/>
</dbReference>
<dbReference type="GO" id="GO:0051287">
    <property type="term" value="F:NAD binding"/>
    <property type="evidence" value="ECO:0007669"/>
    <property type="project" value="InterPro"/>
</dbReference>
<dbReference type="GO" id="GO:0050661">
    <property type="term" value="F:NADP binding"/>
    <property type="evidence" value="ECO:0007669"/>
    <property type="project" value="InterPro"/>
</dbReference>
<dbReference type="Pfam" id="PF01118">
    <property type="entry name" value="Semialdhyde_dh"/>
    <property type="match status" value="1"/>
</dbReference>
<organism evidence="6 7">
    <name type="scientific">Candidatus Uhrbacteria bacterium RIFCSPHIGHO2_12_FULL_54_23</name>
    <dbReference type="NCBI Taxonomy" id="1802397"/>
    <lineage>
        <taxon>Bacteria</taxon>
        <taxon>Candidatus Uhriibacteriota</taxon>
    </lineage>
</organism>
<evidence type="ECO:0000259" key="5">
    <source>
        <dbReference type="SMART" id="SM00859"/>
    </source>
</evidence>
<dbReference type="CDD" id="cd02315">
    <property type="entry name" value="ScASADH_like_N"/>
    <property type="match status" value="1"/>
</dbReference>
<dbReference type="NCBIfam" id="NF006416">
    <property type="entry name" value="PRK08664.1"/>
    <property type="match status" value="1"/>
</dbReference>
<dbReference type="NCBIfam" id="TIGR00978">
    <property type="entry name" value="asd_EA"/>
    <property type="match status" value="1"/>
</dbReference>
<comment type="caution">
    <text evidence="6">The sequence shown here is derived from an EMBL/GenBank/DDBJ whole genome shotgun (WGS) entry which is preliminary data.</text>
</comment>
<dbReference type="PANTHER" id="PTHR46718">
    <property type="entry name" value="ASPARTATE-SEMIALDEHYDE DEHYDROGENASE"/>
    <property type="match status" value="1"/>
</dbReference>
<evidence type="ECO:0000256" key="4">
    <source>
        <dbReference type="PIRSR" id="PIRSR000148-1"/>
    </source>
</evidence>
<dbReference type="GO" id="GO:0046983">
    <property type="term" value="F:protein dimerization activity"/>
    <property type="evidence" value="ECO:0007669"/>
    <property type="project" value="InterPro"/>
</dbReference>
<dbReference type="PANTHER" id="PTHR46718:SF1">
    <property type="entry name" value="ASPARTATE-SEMIALDEHYDE DEHYDROGENASE"/>
    <property type="match status" value="1"/>
</dbReference>
<reference evidence="6 7" key="1">
    <citation type="journal article" date="2016" name="Nat. Commun.">
        <title>Thousands of microbial genomes shed light on interconnected biogeochemical processes in an aquifer system.</title>
        <authorList>
            <person name="Anantharaman K."/>
            <person name="Brown C.T."/>
            <person name="Hug L.A."/>
            <person name="Sharon I."/>
            <person name="Castelle C.J."/>
            <person name="Probst A.J."/>
            <person name="Thomas B.C."/>
            <person name="Singh A."/>
            <person name="Wilkins M.J."/>
            <person name="Karaoz U."/>
            <person name="Brodie E.L."/>
            <person name="Williams K.H."/>
            <person name="Hubbard S.S."/>
            <person name="Banfield J.F."/>
        </authorList>
    </citation>
    <scope>NUCLEOTIDE SEQUENCE [LARGE SCALE GENOMIC DNA]</scope>
</reference>
<keyword evidence="3" id="KW-0560">Oxidoreductase</keyword>
<feature type="active site" description="Acyl-thioester intermediate" evidence="4">
    <location>
        <position position="160"/>
    </location>
</feature>
<accession>A0A1F7UK40</accession>
<sequence>MRMDKLRVGILGATGMVGQRFITLLNNHPWFEVTALAASPRSAGKPYTAAVEGRWLMHEPIPAAAARLTVRAVHNDIDAVVRDVDFVFSALDLEKEEIVEIENAYAARRIPVVSNNSAHRWTSDVPMIMPEINADHTDIIPIQKKNRGWEKGFIVVKPNCSLQSYLPLIHALKSFRPLKVEVVTLQAISGAGKTFDMWPEMVDNVIPFIGGEEKKTEEEPMKILGRIEAGKIVPATEPVISATCIRVAASDGHMAAVSVLFEKKPSEEDIINAWRNYQNPLAHLNLPSAPNPFITYFEEDNRPQTRRDRDTAHGMGITAGRLRSDPILHWKFIGLSHNTIRGAAGGAILTAEFLKARGYLS</sequence>
<dbReference type="GO" id="GO:0009086">
    <property type="term" value="P:methionine biosynthetic process"/>
    <property type="evidence" value="ECO:0007669"/>
    <property type="project" value="TreeGrafter"/>
</dbReference>
<feature type="domain" description="Semialdehyde dehydrogenase NAD-binding" evidence="5">
    <location>
        <begin position="7"/>
        <end position="140"/>
    </location>
</feature>
<dbReference type="AlphaFoldDB" id="A0A1F7UK40"/>
<dbReference type="InterPro" id="IPR051823">
    <property type="entry name" value="ASADH-related"/>
</dbReference>
<evidence type="ECO:0000256" key="2">
    <source>
        <dbReference type="ARBA" id="ARBA00022857"/>
    </source>
</evidence>
<keyword evidence="2" id="KW-0521">NADP</keyword>
<dbReference type="GO" id="GO:0009088">
    <property type="term" value="P:threonine biosynthetic process"/>
    <property type="evidence" value="ECO:0007669"/>
    <property type="project" value="UniProtKB-ARBA"/>
</dbReference>
<feature type="active site" description="Proton acceptor" evidence="4">
    <location>
        <position position="253"/>
    </location>
</feature>
<dbReference type="InterPro" id="IPR000534">
    <property type="entry name" value="Semialdehyde_DH_NAD-bd"/>
</dbReference>
<dbReference type="GO" id="GO:0004073">
    <property type="term" value="F:aspartate-semialdehyde dehydrogenase activity"/>
    <property type="evidence" value="ECO:0007669"/>
    <property type="project" value="TreeGrafter"/>
</dbReference>